<proteinExistence type="predicted"/>
<dbReference type="EMBL" id="CM020619">
    <property type="protein sequence ID" value="KAK1862996.1"/>
    <property type="molecule type" value="Genomic_DNA"/>
</dbReference>
<evidence type="ECO:0000313" key="2">
    <source>
        <dbReference type="Proteomes" id="UP000798662"/>
    </source>
</evidence>
<evidence type="ECO:0000313" key="1">
    <source>
        <dbReference type="EMBL" id="KAK1862996.1"/>
    </source>
</evidence>
<comment type="caution">
    <text evidence="1">The sequence shown here is derived from an EMBL/GenBank/DDBJ whole genome shotgun (WGS) entry which is preliminary data.</text>
</comment>
<sequence>MRASCFSGRQYKRGVPDQEGAQQPFLSTFSTPACVQVSIHWPLSTLSHLPGASGVSAATPAQEKSIMAFVGPLVLGAPTVGPTLRAKAGSFGGRPVSARPLRPAAPPLPRAPTSMKLSPGFLIKNDTIWPLQISLNQVSPLYYGVIKPGETFERTTGAVWFTIRATILFDEEDAITLWDAILPVASIVGTVILTAATAGAAAYAAGPAIAAAGGATGAVAGGVTGLSTASLAATSLAAQGLVGAGFSAGAALTVSGVVIGGTGAAATATTTAALTDIFSDEAVSVSGAGYYAGPPWPFRNDLSTYRITGGPTYSQGPMVNGKPTVEMSKAPMRIES</sequence>
<organism evidence="1 2">
    <name type="scientific">Pyropia yezoensis</name>
    <name type="common">Susabi-nori</name>
    <name type="synonym">Porphyra yezoensis</name>
    <dbReference type="NCBI Taxonomy" id="2788"/>
    <lineage>
        <taxon>Eukaryota</taxon>
        <taxon>Rhodophyta</taxon>
        <taxon>Bangiophyceae</taxon>
        <taxon>Bangiales</taxon>
        <taxon>Bangiaceae</taxon>
        <taxon>Pyropia</taxon>
    </lineage>
</organism>
<reference evidence="1" key="1">
    <citation type="submission" date="2019-11" db="EMBL/GenBank/DDBJ databases">
        <title>Nori genome reveals adaptations in red seaweeds to the harsh intertidal environment.</title>
        <authorList>
            <person name="Wang D."/>
            <person name="Mao Y."/>
        </authorList>
    </citation>
    <scope>NUCLEOTIDE SEQUENCE</scope>
    <source>
        <tissue evidence="1">Gametophyte</tissue>
    </source>
</reference>
<dbReference type="Proteomes" id="UP000798662">
    <property type="component" value="Chromosome 2"/>
</dbReference>
<accession>A0ACC3BY83</accession>
<gene>
    <name evidence="1" type="ORF">I4F81_005562</name>
</gene>
<keyword evidence="2" id="KW-1185">Reference proteome</keyword>
<name>A0ACC3BY83_PYRYE</name>
<protein>
    <submittedName>
        <fullName evidence="1">Uncharacterized protein</fullName>
    </submittedName>
</protein>